<keyword evidence="2" id="KW-0732">Signal</keyword>
<dbReference type="RefSeq" id="WP_022202843.1">
    <property type="nucleotide sequence ID" value="NZ_CZAB01000001.1"/>
</dbReference>
<evidence type="ECO:0000313" key="6">
    <source>
        <dbReference type="EMBL" id="SQB10815.1"/>
    </source>
</evidence>
<evidence type="ECO:0000256" key="1">
    <source>
        <dbReference type="SAM" id="MobiDB-lite"/>
    </source>
</evidence>
<evidence type="ECO:0000313" key="7">
    <source>
        <dbReference type="Proteomes" id="UP000095512"/>
    </source>
</evidence>
<dbReference type="Pfam" id="PF03781">
    <property type="entry name" value="FGE-sulfatase"/>
    <property type="match status" value="1"/>
</dbReference>
<organism evidence="5 7">
    <name type="scientific">Enterocloster clostridioformis</name>
    <dbReference type="NCBI Taxonomy" id="1531"/>
    <lineage>
        <taxon>Bacteria</taxon>
        <taxon>Bacillati</taxon>
        <taxon>Bacillota</taxon>
        <taxon>Clostridia</taxon>
        <taxon>Lachnospirales</taxon>
        <taxon>Lachnospiraceae</taxon>
        <taxon>Enterocloster</taxon>
    </lineage>
</organism>
<evidence type="ECO:0000259" key="3">
    <source>
        <dbReference type="Pfam" id="PF03781"/>
    </source>
</evidence>
<dbReference type="Gene3D" id="3.90.1580.10">
    <property type="entry name" value="paralog of FGE (formylglycine-generating enzyme)"/>
    <property type="match status" value="1"/>
</dbReference>
<protein>
    <submittedName>
        <fullName evidence="5">Flavodoxins</fullName>
    </submittedName>
</protein>
<dbReference type="EMBL" id="CZAB01000001">
    <property type="protein sequence ID" value="CUN84796.1"/>
    <property type="molecule type" value="Genomic_DNA"/>
</dbReference>
<dbReference type="InterPro" id="IPR005532">
    <property type="entry name" value="SUMF_dom"/>
</dbReference>
<dbReference type="Proteomes" id="UP000095512">
    <property type="component" value="Unassembled WGS sequence"/>
</dbReference>
<evidence type="ECO:0000259" key="4">
    <source>
        <dbReference type="Pfam" id="PF12682"/>
    </source>
</evidence>
<reference evidence="6 8" key="2">
    <citation type="submission" date="2018-06" db="EMBL/GenBank/DDBJ databases">
        <authorList>
            <consortium name="Pathogen Informatics"/>
            <person name="Doyle S."/>
        </authorList>
    </citation>
    <scope>NUCLEOTIDE SEQUENCE [LARGE SCALE GENOMIC DNA]</scope>
    <source>
        <strain evidence="6 8">NCTC11224</strain>
    </source>
</reference>
<dbReference type="InterPro" id="IPR016187">
    <property type="entry name" value="CTDL_fold"/>
</dbReference>
<accession>A0A174ABB0</accession>
<keyword evidence="8" id="KW-1185">Reference proteome</keyword>
<dbReference type="AlphaFoldDB" id="A0A174ABB0"/>
<dbReference type="GO" id="GO:0010181">
    <property type="term" value="F:FMN binding"/>
    <property type="evidence" value="ECO:0007669"/>
    <property type="project" value="InterPro"/>
</dbReference>
<gene>
    <name evidence="5" type="ORF">ERS852480_00008</name>
    <name evidence="6" type="ORF">NCTC11224_02155</name>
</gene>
<feature type="compositionally biased region" description="Low complexity" evidence="1">
    <location>
        <begin position="32"/>
        <end position="44"/>
    </location>
</feature>
<dbReference type="SUPFAM" id="SSF52218">
    <property type="entry name" value="Flavoproteins"/>
    <property type="match status" value="1"/>
</dbReference>
<dbReference type="EMBL" id="UAVW01000009">
    <property type="protein sequence ID" value="SQB10815.1"/>
    <property type="molecule type" value="Genomic_DNA"/>
</dbReference>
<evidence type="ECO:0000256" key="2">
    <source>
        <dbReference type="SAM" id="SignalP"/>
    </source>
</evidence>
<feature type="domain" description="Sulfatase-modifying factor enzyme-like" evidence="3">
    <location>
        <begin position="231"/>
        <end position="332"/>
    </location>
</feature>
<dbReference type="InterPro" id="IPR042095">
    <property type="entry name" value="SUMF_sf"/>
</dbReference>
<dbReference type="Gene3D" id="3.40.50.360">
    <property type="match status" value="1"/>
</dbReference>
<reference evidence="5 7" key="1">
    <citation type="submission" date="2015-09" db="EMBL/GenBank/DDBJ databases">
        <authorList>
            <consortium name="Pathogen Informatics"/>
        </authorList>
    </citation>
    <scope>NUCLEOTIDE SEQUENCE [LARGE SCALE GENOMIC DNA]</scope>
    <source>
        <strain evidence="5 7">2789STDY5834865</strain>
    </source>
</reference>
<feature type="domain" description="Flavodoxin-like" evidence="4">
    <location>
        <begin position="77"/>
        <end position="226"/>
    </location>
</feature>
<feature type="signal peptide" evidence="2">
    <location>
        <begin position="1"/>
        <end position="21"/>
    </location>
</feature>
<evidence type="ECO:0000313" key="8">
    <source>
        <dbReference type="Proteomes" id="UP000251853"/>
    </source>
</evidence>
<dbReference type="PANTHER" id="PTHR39201">
    <property type="entry name" value="EXPORTED PROTEIN-RELATED"/>
    <property type="match status" value="1"/>
</dbReference>
<dbReference type="SUPFAM" id="SSF56436">
    <property type="entry name" value="C-type lectin-like"/>
    <property type="match status" value="1"/>
</dbReference>
<dbReference type="PANTHER" id="PTHR39201:SF1">
    <property type="entry name" value="FLAVODOXIN-LIKE DOMAIN-CONTAINING PROTEIN"/>
    <property type="match status" value="1"/>
</dbReference>
<proteinExistence type="predicted"/>
<dbReference type="InterPro" id="IPR008254">
    <property type="entry name" value="Flavodoxin/NO_synth"/>
</dbReference>
<feature type="region of interest" description="Disordered" evidence="1">
    <location>
        <begin position="31"/>
        <end position="71"/>
    </location>
</feature>
<dbReference type="Proteomes" id="UP000251853">
    <property type="component" value="Unassembled WGS sequence"/>
</dbReference>
<dbReference type="Pfam" id="PF12682">
    <property type="entry name" value="Flavodoxin_4"/>
    <property type="match status" value="1"/>
</dbReference>
<sequence length="361" mass="39289">MKKLFSMVLIAALFFCMAACAGTTNEIQSVGAESSAQTESSSASMDTSAPTEEETASPVEGNNNVEETSEMEAAEEKALVVYFSATGITRSAAEELAALTGADLYEIVPEHPYTDEDLNYNDHSTRATAEQNDQSARPAIAGELPDPDGYSVIYVGYPIWWGDMPRILYTFFDAVDFSGKTIAPFCTSGGSGLSGTPAAIATLEPDAAVTDGLAVRSSDQLVQWLTEIGLAQREVTVSDFYISRYEVMQAEYEAVMGENPSNFIRDDLPVESVSWLDAVRYCRSQLEGLPPVYTIEGPRVSWDRTANVNRLPTETEWEYACRRSRWLAADASMGEALSVHYSGGSTLNDDIATWLETNGLQ</sequence>
<name>A0A174ABB0_9FIRM</name>
<dbReference type="InterPro" id="IPR029039">
    <property type="entry name" value="Flavoprotein-like_sf"/>
</dbReference>
<feature type="chain" id="PRO_5042332714" evidence="2">
    <location>
        <begin position="22"/>
        <end position="361"/>
    </location>
</feature>
<evidence type="ECO:0000313" key="5">
    <source>
        <dbReference type="EMBL" id="CUN84796.1"/>
    </source>
</evidence>
<dbReference type="GO" id="GO:0016651">
    <property type="term" value="F:oxidoreductase activity, acting on NAD(P)H"/>
    <property type="evidence" value="ECO:0007669"/>
    <property type="project" value="UniProtKB-ARBA"/>
</dbReference>